<dbReference type="Gene3D" id="3.30.70.2450">
    <property type="match status" value="1"/>
</dbReference>
<keyword evidence="3" id="KW-0274">FAD</keyword>
<evidence type="ECO:0000313" key="5">
    <source>
        <dbReference type="EMBL" id="KAA5532100.1"/>
    </source>
</evidence>
<dbReference type="EMBL" id="VWSH01000004">
    <property type="protein sequence ID" value="KAA5532100.1"/>
    <property type="molecule type" value="Genomic_DNA"/>
</dbReference>
<dbReference type="Gene3D" id="3.50.50.60">
    <property type="entry name" value="FAD/NAD(P)-binding domain"/>
    <property type="match status" value="1"/>
</dbReference>
<accession>A0A5M6CCA1</accession>
<dbReference type="Pfam" id="PF01494">
    <property type="entry name" value="FAD_binding_3"/>
    <property type="match status" value="2"/>
</dbReference>
<dbReference type="PANTHER" id="PTHR43004:SF19">
    <property type="entry name" value="BINDING MONOOXYGENASE, PUTATIVE (JCVI)-RELATED"/>
    <property type="match status" value="1"/>
</dbReference>
<proteinExistence type="predicted"/>
<dbReference type="GO" id="GO:0016709">
    <property type="term" value="F:oxidoreductase activity, acting on paired donors, with incorporation or reduction of molecular oxygen, NAD(P)H as one donor, and incorporation of one atom of oxygen"/>
    <property type="evidence" value="ECO:0007669"/>
    <property type="project" value="UniProtKB-ARBA"/>
</dbReference>
<feature type="domain" description="FAD-binding" evidence="4">
    <location>
        <begin position="5"/>
        <end position="202"/>
    </location>
</feature>
<evidence type="ECO:0000256" key="1">
    <source>
        <dbReference type="ARBA" id="ARBA00001974"/>
    </source>
</evidence>
<dbReference type="PANTHER" id="PTHR43004">
    <property type="entry name" value="TRK SYSTEM POTASSIUM UPTAKE PROTEIN"/>
    <property type="match status" value="1"/>
</dbReference>
<keyword evidence="5" id="KW-0560">Oxidoreductase</keyword>
<dbReference type="AlphaFoldDB" id="A0A5M6CCA1"/>
<dbReference type="PRINTS" id="PR00420">
    <property type="entry name" value="RNGMNOXGNASE"/>
</dbReference>
<comment type="cofactor">
    <cofactor evidence="1">
        <name>FAD</name>
        <dbReference type="ChEBI" id="CHEBI:57692"/>
    </cofactor>
</comment>
<dbReference type="GO" id="GO:0071949">
    <property type="term" value="F:FAD binding"/>
    <property type="evidence" value="ECO:0007669"/>
    <property type="project" value="InterPro"/>
</dbReference>
<keyword evidence="2" id="KW-0285">Flavoprotein</keyword>
<dbReference type="InterPro" id="IPR002938">
    <property type="entry name" value="FAD-bd"/>
</dbReference>
<keyword evidence="6" id="KW-1185">Reference proteome</keyword>
<dbReference type="SUPFAM" id="SSF51905">
    <property type="entry name" value="FAD/NAD(P)-binding domain"/>
    <property type="match status" value="1"/>
</dbReference>
<dbReference type="Proteomes" id="UP000323632">
    <property type="component" value="Unassembled WGS sequence"/>
</dbReference>
<gene>
    <name evidence="5" type="ORF">F0919_14960</name>
</gene>
<evidence type="ECO:0000259" key="4">
    <source>
        <dbReference type="Pfam" id="PF01494"/>
    </source>
</evidence>
<dbReference type="RefSeq" id="WP_150033602.1">
    <property type="nucleotide sequence ID" value="NZ_VWSH01000004.1"/>
</dbReference>
<sequence length="359" mass="41302">MSQSISIIGAGATGLSAAVFLNALGYAPDIFEKRERARITKALGVNPVTLQLFEKSGITQRFLNNGWKMECMNFWYNDKIIYKNHLSKIRHPYPFMLIQPQFETEQILEDYLNEKNIFVKRNFELQHISRQQSKLCLDFQNLNDHTLSRIETDIVLGADGSRSSVRELTAIAFRGREHKEEYTLYDIELETPVSDKEGHYRFYRDGAMLMLPIRDGVWRIGGNLKDVFNYLPKGTKTGKISWETNFTISEKVADKYNKGNIYLLGDAAHIHSPLGAKGMNMCMEDSYVFANLLHQNREKEFSDIRRRKVKNAISALGQITEVAAGQHFIGNTFRSSMKPLSFLFPVFMPFMRKFLLGLK</sequence>
<evidence type="ECO:0000313" key="6">
    <source>
        <dbReference type="Proteomes" id="UP000323632"/>
    </source>
</evidence>
<evidence type="ECO:0000256" key="2">
    <source>
        <dbReference type="ARBA" id="ARBA00022630"/>
    </source>
</evidence>
<name>A0A5M6CCA1_9BACT</name>
<dbReference type="InterPro" id="IPR050641">
    <property type="entry name" value="RIFMO-like"/>
</dbReference>
<organism evidence="5 6">
    <name type="scientific">Taibaiella lutea</name>
    <dbReference type="NCBI Taxonomy" id="2608001"/>
    <lineage>
        <taxon>Bacteria</taxon>
        <taxon>Pseudomonadati</taxon>
        <taxon>Bacteroidota</taxon>
        <taxon>Chitinophagia</taxon>
        <taxon>Chitinophagales</taxon>
        <taxon>Chitinophagaceae</taxon>
        <taxon>Taibaiella</taxon>
    </lineage>
</organism>
<reference evidence="5 6" key="1">
    <citation type="submission" date="2019-09" db="EMBL/GenBank/DDBJ databases">
        <title>Genome sequence and assembly of Taibaiella sp.</title>
        <authorList>
            <person name="Chhetri G."/>
        </authorList>
    </citation>
    <scope>NUCLEOTIDE SEQUENCE [LARGE SCALE GENOMIC DNA]</scope>
    <source>
        <strain evidence="5 6">KVB11</strain>
    </source>
</reference>
<evidence type="ECO:0000256" key="3">
    <source>
        <dbReference type="ARBA" id="ARBA00022827"/>
    </source>
</evidence>
<protein>
    <submittedName>
        <fullName evidence="5">FAD-dependent monooxygenase</fullName>
    </submittedName>
</protein>
<dbReference type="InterPro" id="IPR036188">
    <property type="entry name" value="FAD/NAD-bd_sf"/>
</dbReference>
<comment type="caution">
    <text evidence="5">The sequence shown here is derived from an EMBL/GenBank/DDBJ whole genome shotgun (WGS) entry which is preliminary data.</text>
</comment>
<keyword evidence="5" id="KW-0503">Monooxygenase</keyword>
<feature type="domain" description="FAD-binding" evidence="4">
    <location>
        <begin position="237"/>
        <end position="293"/>
    </location>
</feature>